<evidence type="ECO:0000313" key="1">
    <source>
        <dbReference type="EMBL" id="CZT05508.1"/>
    </source>
</evidence>
<keyword evidence="2" id="KW-1185">Reference proteome</keyword>
<evidence type="ECO:0000313" key="2">
    <source>
        <dbReference type="Proteomes" id="UP000178912"/>
    </source>
</evidence>
<name>A0A1E1L794_9HELO</name>
<dbReference type="Proteomes" id="UP000178912">
    <property type="component" value="Unassembled WGS sequence"/>
</dbReference>
<reference evidence="2" key="1">
    <citation type="submission" date="2016-03" db="EMBL/GenBank/DDBJ databases">
        <authorList>
            <person name="Guldener U."/>
        </authorList>
    </citation>
    <scope>NUCLEOTIDE SEQUENCE [LARGE SCALE GENOMIC DNA]</scope>
    <source>
        <strain evidence="2">04CH-RAC-A.6.1</strain>
    </source>
</reference>
<dbReference type="AlphaFoldDB" id="A0A1E1L794"/>
<proteinExistence type="predicted"/>
<organism evidence="1 2">
    <name type="scientific">Rhynchosporium agropyri</name>
    <dbReference type="NCBI Taxonomy" id="914238"/>
    <lineage>
        <taxon>Eukaryota</taxon>
        <taxon>Fungi</taxon>
        <taxon>Dikarya</taxon>
        <taxon>Ascomycota</taxon>
        <taxon>Pezizomycotina</taxon>
        <taxon>Leotiomycetes</taxon>
        <taxon>Helotiales</taxon>
        <taxon>Ploettnerulaceae</taxon>
        <taxon>Rhynchosporium</taxon>
    </lineage>
</organism>
<sequence>MATVKQPESIGDQPCIHHYDPPATLDLVQSGAGCNLQDTASIRLEYWSRKRCLRDLAGQVE</sequence>
<accession>A0A1E1L794</accession>
<dbReference type="EMBL" id="FJUX01000077">
    <property type="protein sequence ID" value="CZT05508.1"/>
    <property type="molecule type" value="Genomic_DNA"/>
</dbReference>
<gene>
    <name evidence="1" type="ORF">RAG0_11564</name>
</gene>
<protein>
    <submittedName>
        <fullName evidence="1">Uncharacterized protein</fullName>
    </submittedName>
</protein>